<dbReference type="PANTHER" id="PTHR30160:SF19">
    <property type="entry name" value="LIPOPOLYSACCHARIDE HEPTOSYLTRANSFERASE 1"/>
    <property type="match status" value="1"/>
</dbReference>
<dbReference type="SUPFAM" id="SSF53756">
    <property type="entry name" value="UDP-Glycosyltransferase/glycogen phosphorylase"/>
    <property type="match status" value="1"/>
</dbReference>
<keyword evidence="1" id="KW-0328">Glycosyltransferase</keyword>
<dbReference type="PANTHER" id="PTHR30160">
    <property type="entry name" value="TETRAACYLDISACCHARIDE 4'-KINASE-RELATED"/>
    <property type="match status" value="1"/>
</dbReference>
<dbReference type="Pfam" id="PF01075">
    <property type="entry name" value="Glyco_transf_9"/>
    <property type="match status" value="1"/>
</dbReference>
<dbReference type="GO" id="GO:0008713">
    <property type="term" value="F:ADP-heptose-lipopolysaccharide heptosyltransferase activity"/>
    <property type="evidence" value="ECO:0007669"/>
    <property type="project" value="TreeGrafter"/>
</dbReference>
<reference evidence="3 4" key="1">
    <citation type="journal article" date="2015" name="BMC Genomics">
        <title>Genome mining reveals unlocked bioactive potential of marine Gram-negative bacteria.</title>
        <authorList>
            <person name="Machado H."/>
            <person name="Sonnenschein E.C."/>
            <person name="Melchiorsen J."/>
            <person name="Gram L."/>
        </authorList>
    </citation>
    <scope>NUCLEOTIDE SEQUENCE [LARGE SCALE GENOMIC DNA]</scope>
    <source>
        <strain evidence="3 4">S2757</strain>
    </source>
</reference>
<sequence>MKHLWFEKGAYAAKSARRYIEDEFEPKNIKKIAVIRHAALGDQVIVRPFLVEARKLFPNAEITLVTVSNYLYGTPSELADRTIVMKSREDSKGLTLKEKFQDYNQLEAQDIVFDVAGTNRSYWMTLLTKAKLKVGFPYKSFLCGTLYNLAVFRSDFQPEVECMLDMLKILGHNPSYPLNFAYPDHRELKDSEQPYVVYFSGASQLRKILSKPEMREVIEQAIDHQPTIKHIFLEGKNDFEKGEFLQDLVDAGKLTIQPCLPLEELVEFIAKASLVVAPDTGIRNVAISTHTPTVGIFYATVPFRYTPLYEKHWVVMNANGTKPTSDQVVESIDHALKSNDN</sequence>
<dbReference type="EMBL" id="JXXV01000011">
    <property type="protein sequence ID" value="KJY84141.1"/>
    <property type="molecule type" value="Genomic_DNA"/>
</dbReference>
<proteinExistence type="predicted"/>
<dbReference type="RefSeq" id="WP_045954608.1">
    <property type="nucleotide sequence ID" value="NZ_JXXV01000011.1"/>
</dbReference>
<dbReference type="Gene3D" id="3.40.50.2000">
    <property type="entry name" value="Glycogen Phosphorylase B"/>
    <property type="match status" value="2"/>
</dbReference>
<evidence type="ECO:0000256" key="2">
    <source>
        <dbReference type="ARBA" id="ARBA00022679"/>
    </source>
</evidence>
<accession>A0A0F4NPX5</accession>
<dbReference type="OrthoDB" id="5884953at2"/>
<dbReference type="CDD" id="cd03789">
    <property type="entry name" value="GT9_LPS_heptosyltransferase"/>
    <property type="match status" value="1"/>
</dbReference>
<organism evidence="3 4">
    <name type="scientific">Vibrio galatheae</name>
    <dbReference type="NCBI Taxonomy" id="579748"/>
    <lineage>
        <taxon>Bacteria</taxon>
        <taxon>Pseudomonadati</taxon>
        <taxon>Pseudomonadota</taxon>
        <taxon>Gammaproteobacteria</taxon>
        <taxon>Vibrionales</taxon>
        <taxon>Vibrionaceae</taxon>
        <taxon>Vibrio</taxon>
    </lineage>
</organism>
<dbReference type="InterPro" id="IPR051199">
    <property type="entry name" value="LPS_LOS_Heptosyltrfase"/>
</dbReference>
<dbReference type="GO" id="GO:0005829">
    <property type="term" value="C:cytosol"/>
    <property type="evidence" value="ECO:0007669"/>
    <property type="project" value="TreeGrafter"/>
</dbReference>
<dbReference type="Proteomes" id="UP000033673">
    <property type="component" value="Unassembled WGS sequence"/>
</dbReference>
<keyword evidence="4" id="KW-1185">Reference proteome</keyword>
<evidence type="ECO:0000313" key="3">
    <source>
        <dbReference type="EMBL" id="KJY84141.1"/>
    </source>
</evidence>
<keyword evidence="2" id="KW-0808">Transferase</keyword>
<dbReference type="STRING" id="579748.TW81_04895"/>
<gene>
    <name evidence="3" type="ORF">TW81_04895</name>
</gene>
<dbReference type="AlphaFoldDB" id="A0A0F4NPX5"/>
<dbReference type="PATRIC" id="fig|579748.3.peg.1000"/>
<evidence type="ECO:0000313" key="4">
    <source>
        <dbReference type="Proteomes" id="UP000033673"/>
    </source>
</evidence>
<name>A0A0F4NPX5_9VIBR</name>
<dbReference type="GO" id="GO:0009244">
    <property type="term" value="P:lipopolysaccharide core region biosynthetic process"/>
    <property type="evidence" value="ECO:0007669"/>
    <property type="project" value="TreeGrafter"/>
</dbReference>
<evidence type="ECO:0000256" key="1">
    <source>
        <dbReference type="ARBA" id="ARBA00022676"/>
    </source>
</evidence>
<dbReference type="InterPro" id="IPR002201">
    <property type="entry name" value="Glyco_trans_9"/>
</dbReference>
<protein>
    <submittedName>
        <fullName evidence="3">Lipopolysaccharide biosynthesis protein</fullName>
    </submittedName>
</protein>
<comment type="caution">
    <text evidence="3">The sequence shown here is derived from an EMBL/GenBank/DDBJ whole genome shotgun (WGS) entry which is preliminary data.</text>
</comment>